<keyword evidence="1" id="KW-1133">Transmembrane helix</keyword>
<name>A0A9E6MY15_9PROT</name>
<sequence length="92" mass="10751">MIGNFDKDPLKDEFRTLKSRTDDWKKGGNQKNRAIQVTNIEPLDQWRVVAFATDETGMYGYKQIKIGCIVRIFYVFLVSFELACLLLMIWVV</sequence>
<reference evidence="2" key="1">
    <citation type="submission" date="2021-02" db="EMBL/GenBank/DDBJ databases">
        <title>Comparative genomics of Ferrovum myxofaciens strains, predominant extremophile bacteria forming large biofilm stalactites in acid mine ecosystems.</title>
        <authorList>
            <person name="Burkartova K."/>
            <person name="Ridl J."/>
            <person name="Pajer P."/>
            <person name="Falteisek L."/>
        </authorList>
    </citation>
    <scope>NUCLEOTIDE SEQUENCE</scope>
    <source>
        <strain evidence="2">MI1III</strain>
    </source>
</reference>
<dbReference type="RefSeq" id="WP_031595761.1">
    <property type="nucleotide sequence ID" value="NZ_CP053675.1"/>
</dbReference>
<organism evidence="2 3">
    <name type="scientific">Ferrovum myxofaciens</name>
    <dbReference type="NCBI Taxonomy" id="416213"/>
    <lineage>
        <taxon>Bacteria</taxon>
        <taxon>Pseudomonadati</taxon>
        <taxon>Pseudomonadota</taxon>
        <taxon>Betaproteobacteria</taxon>
        <taxon>Ferrovales</taxon>
        <taxon>Ferrovaceae</taxon>
        <taxon>Ferrovum</taxon>
    </lineage>
</organism>
<keyword evidence="1" id="KW-0812">Transmembrane</keyword>
<dbReference type="Proteomes" id="UP000683551">
    <property type="component" value="Chromosome"/>
</dbReference>
<accession>A0A9E6MY15</accession>
<feature type="transmembrane region" description="Helical" evidence="1">
    <location>
        <begin position="68"/>
        <end position="91"/>
    </location>
</feature>
<evidence type="ECO:0000256" key="1">
    <source>
        <dbReference type="SAM" id="Phobius"/>
    </source>
</evidence>
<gene>
    <name evidence="2" type="ORF">JZL65_00325</name>
</gene>
<dbReference type="EMBL" id="CP071137">
    <property type="protein sequence ID" value="QWY77568.1"/>
    <property type="molecule type" value="Genomic_DNA"/>
</dbReference>
<protein>
    <submittedName>
        <fullName evidence="2">Uncharacterized protein</fullName>
    </submittedName>
</protein>
<evidence type="ECO:0000313" key="3">
    <source>
        <dbReference type="Proteomes" id="UP000683551"/>
    </source>
</evidence>
<evidence type="ECO:0000313" key="2">
    <source>
        <dbReference type="EMBL" id="QWY77568.1"/>
    </source>
</evidence>
<dbReference type="AlphaFoldDB" id="A0A9E6MY15"/>
<proteinExistence type="predicted"/>
<keyword evidence="1" id="KW-0472">Membrane</keyword>